<gene>
    <name evidence="13" type="ORF">GE300_16165</name>
</gene>
<dbReference type="Pfam" id="PF00120">
    <property type="entry name" value="Gln-synt_C"/>
    <property type="match status" value="1"/>
</dbReference>
<comment type="cofactor">
    <cofactor evidence="1">
        <name>Mg(2+)</name>
        <dbReference type="ChEBI" id="CHEBI:18420"/>
    </cofactor>
</comment>
<evidence type="ECO:0000256" key="6">
    <source>
        <dbReference type="ARBA" id="ARBA00022840"/>
    </source>
</evidence>
<dbReference type="InterPro" id="IPR036651">
    <property type="entry name" value="Gln_synt_N_sf"/>
</dbReference>
<name>A0A6L5Z513_9RHOB</name>
<dbReference type="PROSITE" id="PS51986">
    <property type="entry name" value="GS_BETA_GRASP"/>
    <property type="match status" value="1"/>
</dbReference>
<dbReference type="Proteomes" id="UP000474957">
    <property type="component" value="Unassembled WGS sequence"/>
</dbReference>
<dbReference type="AlphaFoldDB" id="A0A6L5Z513"/>
<dbReference type="GO" id="GO:0006542">
    <property type="term" value="P:glutamine biosynthetic process"/>
    <property type="evidence" value="ECO:0007669"/>
    <property type="project" value="InterPro"/>
</dbReference>
<comment type="similarity">
    <text evidence="3 9 10">Belongs to the glutamine synthetase family.</text>
</comment>
<dbReference type="Gene3D" id="3.30.590.10">
    <property type="entry name" value="Glutamine synthetase/guanido kinase, catalytic domain"/>
    <property type="match status" value="1"/>
</dbReference>
<dbReference type="PANTHER" id="PTHR43785">
    <property type="entry name" value="GAMMA-GLUTAMYLPUTRESCINE SYNTHETASE"/>
    <property type="match status" value="1"/>
</dbReference>
<reference evidence="13 14" key="1">
    <citation type="submission" date="2019-10" db="EMBL/GenBank/DDBJ databases">
        <title>Cognatihalovulum marinum gen. nov. sp. nov., a new member of the family Rhodobacteraceae isolated from deep seawater of the Northwest Indian Ocean.</title>
        <authorList>
            <person name="Ruan C."/>
            <person name="Wang J."/>
            <person name="Zheng X."/>
            <person name="Song L."/>
            <person name="Zhu Y."/>
            <person name="Huang Y."/>
            <person name="Lu Z."/>
            <person name="Du W."/>
            <person name="Huang L."/>
            <person name="Dai X."/>
        </authorList>
    </citation>
    <scope>NUCLEOTIDE SEQUENCE [LARGE SCALE GENOMIC DNA]</scope>
    <source>
        <strain evidence="13 14">2CG4</strain>
    </source>
</reference>
<evidence type="ECO:0000256" key="4">
    <source>
        <dbReference type="ARBA" id="ARBA00022598"/>
    </source>
</evidence>
<proteinExistence type="inferred from homology"/>
<evidence type="ECO:0000259" key="12">
    <source>
        <dbReference type="PROSITE" id="PS51987"/>
    </source>
</evidence>
<dbReference type="InterPro" id="IPR014746">
    <property type="entry name" value="Gln_synth/guanido_kin_cat_dom"/>
</dbReference>
<evidence type="ECO:0000259" key="11">
    <source>
        <dbReference type="PROSITE" id="PS51986"/>
    </source>
</evidence>
<comment type="caution">
    <text evidence="13">The sequence shown here is derived from an EMBL/GenBank/DDBJ whole genome shotgun (WGS) entry which is preliminary data.</text>
</comment>
<comment type="function">
    <text evidence="2">Catalyzes the ATP-dependent biosynthesis of glutamine from glutamate and ammonia.</text>
</comment>
<feature type="domain" description="GS catalytic" evidence="12">
    <location>
        <begin position="120"/>
        <end position="454"/>
    </location>
</feature>
<dbReference type="Gene3D" id="3.10.20.70">
    <property type="entry name" value="Glutamine synthetase, N-terminal domain"/>
    <property type="match status" value="1"/>
</dbReference>
<evidence type="ECO:0000256" key="9">
    <source>
        <dbReference type="PROSITE-ProRule" id="PRU01330"/>
    </source>
</evidence>
<organism evidence="13 14">
    <name type="scientific">Halovulum marinum</name>
    <dbReference type="NCBI Taxonomy" id="2662447"/>
    <lineage>
        <taxon>Bacteria</taxon>
        <taxon>Pseudomonadati</taxon>
        <taxon>Pseudomonadota</taxon>
        <taxon>Alphaproteobacteria</taxon>
        <taxon>Rhodobacterales</taxon>
        <taxon>Paracoccaceae</taxon>
        <taxon>Halovulum</taxon>
    </lineage>
</organism>
<dbReference type="EMBL" id="WIND01000016">
    <property type="protein sequence ID" value="MSU91124.1"/>
    <property type="molecule type" value="Genomic_DNA"/>
</dbReference>
<evidence type="ECO:0000256" key="7">
    <source>
        <dbReference type="ARBA" id="ARBA00022842"/>
    </source>
</evidence>
<keyword evidence="14" id="KW-1185">Reference proteome</keyword>
<dbReference type="InterPro" id="IPR008146">
    <property type="entry name" value="Gln_synth_cat_dom"/>
</dbReference>
<dbReference type="GO" id="GO:0004356">
    <property type="term" value="F:glutamine synthetase activity"/>
    <property type="evidence" value="ECO:0007669"/>
    <property type="project" value="InterPro"/>
</dbReference>
<dbReference type="PANTHER" id="PTHR43785:SF3">
    <property type="entry name" value="GS CATALYTIC DOMAIN-CONTAINING PROTEIN"/>
    <property type="match status" value="1"/>
</dbReference>
<dbReference type="PROSITE" id="PS00181">
    <property type="entry name" value="GLNA_ATP"/>
    <property type="match status" value="1"/>
</dbReference>
<keyword evidence="5" id="KW-0547">Nucleotide-binding</keyword>
<evidence type="ECO:0000256" key="3">
    <source>
        <dbReference type="ARBA" id="ARBA00009897"/>
    </source>
</evidence>
<evidence type="ECO:0000313" key="13">
    <source>
        <dbReference type="EMBL" id="MSU91124.1"/>
    </source>
</evidence>
<dbReference type="InterPro" id="IPR027303">
    <property type="entry name" value="Gln_synth_gly_rich_site"/>
</dbReference>
<evidence type="ECO:0000256" key="10">
    <source>
        <dbReference type="RuleBase" id="RU000384"/>
    </source>
</evidence>
<evidence type="ECO:0000256" key="1">
    <source>
        <dbReference type="ARBA" id="ARBA00001946"/>
    </source>
</evidence>
<evidence type="ECO:0000256" key="2">
    <source>
        <dbReference type="ARBA" id="ARBA00003117"/>
    </source>
</evidence>
<dbReference type="GO" id="GO:0006598">
    <property type="term" value="P:polyamine catabolic process"/>
    <property type="evidence" value="ECO:0007669"/>
    <property type="project" value="TreeGrafter"/>
</dbReference>
<keyword evidence="8" id="KW-0535">Nitrogen fixation</keyword>
<dbReference type="SUPFAM" id="SSF54368">
    <property type="entry name" value="Glutamine synthetase, N-terminal domain"/>
    <property type="match status" value="1"/>
</dbReference>
<dbReference type="SUPFAM" id="SSF55931">
    <property type="entry name" value="Glutamine synthetase/guanido kinase"/>
    <property type="match status" value="1"/>
</dbReference>
<keyword evidence="4" id="KW-0436">Ligase</keyword>
<keyword evidence="6" id="KW-0067">ATP-binding</keyword>
<dbReference type="FunFam" id="3.30.590.10:FF:000005">
    <property type="entry name" value="Probable glutamine synthetase"/>
    <property type="match status" value="1"/>
</dbReference>
<evidence type="ECO:0000313" key="14">
    <source>
        <dbReference type="Proteomes" id="UP000474957"/>
    </source>
</evidence>
<evidence type="ECO:0000256" key="8">
    <source>
        <dbReference type="ARBA" id="ARBA00023231"/>
    </source>
</evidence>
<feature type="domain" description="GS beta-grasp" evidence="11">
    <location>
        <begin position="24"/>
        <end position="113"/>
    </location>
</feature>
<sequence>MTTQDWTTRLPSAVQTWLAGRRVEEVECVVADMAGISRGKAMPNAKFIRGDRMYLPMSIFYQTIDGAYVDMDITNQWTESDMVLVPDFGAATSSPWAQDVTVQVIHDILDHDGNRMPLAPRNVLKRVVELYAAEGWKPVIAPEMEFYLTKPNTDPDLPIEPPIGRTGRVVASRQAYSMTAVDEYGPVIDDIYDFAEAQGFEIDTIIQEGGAGQIEINFTHSDPVALADQVFLFKRTIREAALRQNCFATFMAKPMQHEPGSAMHIHQSVVDIETGQNVFTGPDGESTELFGAFIAGQQTYLPQVMPMLAPYVNSYRRYVPHGSAPINLEWGPDNRTTGLRIPVSGPDARRVENRIVGMDANPYLAIAGSLACGYLGMKNRVTPRPPVGGEAYDFDYALPRGLLEAVDGFEGNDELEQVLGRSFCTVYARLKRHEAESFLAVISPWEREHLLLNV</sequence>
<dbReference type="InterPro" id="IPR008147">
    <property type="entry name" value="Gln_synt_N"/>
</dbReference>
<dbReference type="SMART" id="SM01230">
    <property type="entry name" value="Gln-synt_C"/>
    <property type="match status" value="1"/>
</dbReference>
<dbReference type="GO" id="GO:0005524">
    <property type="term" value="F:ATP binding"/>
    <property type="evidence" value="ECO:0007669"/>
    <property type="project" value="UniProtKB-KW"/>
</dbReference>
<keyword evidence="7" id="KW-0460">Magnesium</keyword>
<evidence type="ECO:0000256" key="5">
    <source>
        <dbReference type="ARBA" id="ARBA00022741"/>
    </source>
</evidence>
<dbReference type="PROSITE" id="PS51987">
    <property type="entry name" value="GS_CATALYTIC"/>
    <property type="match status" value="1"/>
</dbReference>
<accession>A0A6L5Z513</accession>
<protein>
    <submittedName>
        <fullName evidence="13">Glutamine synthetase</fullName>
    </submittedName>
</protein>
<dbReference type="RefSeq" id="WP_154447968.1">
    <property type="nucleotide sequence ID" value="NZ_WIND01000016.1"/>
</dbReference>